<evidence type="ECO:0000313" key="7">
    <source>
        <dbReference type="Proteomes" id="UP000268093"/>
    </source>
</evidence>
<name>A0A433D898_9FUNG</name>
<dbReference type="InterPro" id="IPR001506">
    <property type="entry name" value="Peptidase_M12A"/>
</dbReference>
<sequence>MKSPITRIASFAVVFHVLILQVVARGQYPSAIGSPSFSSGTASTGGSVSKRGVDYTPERLSYIVIPGNLTVIQGDICYGTFDEFAQHANILTAPGFVYPNTIDQKYNPQSHPHRRSLQPRDAPQQWPGATIIYKYHSEEVKSDVSPYVLEAISRWQLKSPYLKFVELNASCDNVPGQLTINSIPCGGCNANLGYSSDKPLYMNLQQSSYCDAPGLSNTGCFDDDATHLFGHVIGLDHQAGRVDRDEHQTFRCDNLVDYDPEKPDNCGNDKCTGWACTFRVDKNPVCGPYDIDSVMQNAADFYAKPGTSTLEDKSGTGEHLPRYNVAFPSTLDSINVCDLYPHDCTGFCGNGIVDPGEECDTGINQYLDGCTPGCKLYQAGCKICVSLSRGYL</sequence>
<dbReference type="InterPro" id="IPR024079">
    <property type="entry name" value="MetalloPept_cat_dom_sf"/>
</dbReference>
<feature type="chain" id="PRO_5019384678" description="Peptidase metallopeptidase domain-containing protein" evidence="4">
    <location>
        <begin position="25"/>
        <end position="392"/>
    </location>
</feature>
<keyword evidence="1 4" id="KW-0732">Signal</keyword>
<comment type="caution">
    <text evidence="6">The sequence shown here is derived from an EMBL/GenBank/DDBJ whole genome shotgun (WGS) entry which is preliminary data.</text>
</comment>
<evidence type="ECO:0000256" key="1">
    <source>
        <dbReference type="ARBA" id="ARBA00022729"/>
    </source>
</evidence>
<dbReference type="SMART" id="SM00235">
    <property type="entry name" value="ZnMc"/>
    <property type="match status" value="1"/>
</dbReference>
<organism evidence="6 7">
    <name type="scientific">Jimgerdemannia flammicorona</name>
    <dbReference type="NCBI Taxonomy" id="994334"/>
    <lineage>
        <taxon>Eukaryota</taxon>
        <taxon>Fungi</taxon>
        <taxon>Fungi incertae sedis</taxon>
        <taxon>Mucoromycota</taxon>
        <taxon>Mucoromycotina</taxon>
        <taxon>Endogonomycetes</taxon>
        <taxon>Endogonales</taxon>
        <taxon>Endogonaceae</taxon>
        <taxon>Jimgerdemannia</taxon>
    </lineage>
</organism>
<dbReference type="InterPro" id="IPR006026">
    <property type="entry name" value="Peptidase_Metallo"/>
</dbReference>
<evidence type="ECO:0000313" key="6">
    <source>
        <dbReference type="EMBL" id="RUP47072.1"/>
    </source>
</evidence>
<dbReference type="Proteomes" id="UP000268093">
    <property type="component" value="Unassembled WGS sequence"/>
</dbReference>
<feature type="signal peptide" evidence="4">
    <location>
        <begin position="1"/>
        <end position="24"/>
    </location>
</feature>
<keyword evidence="3" id="KW-1015">Disulfide bond</keyword>
<dbReference type="PANTHER" id="PTHR10127">
    <property type="entry name" value="DISCOIDIN, CUB, EGF, LAMININ , AND ZINC METALLOPROTEASE DOMAIN CONTAINING"/>
    <property type="match status" value="1"/>
</dbReference>
<dbReference type="GO" id="GO:0006508">
    <property type="term" value="P:proteolysis"/>
    <property type="evidence" value="ECO:0007669"/>
    <property type="project" value="InterPro"/>
</dbReference>
<reference evidence="6 7" key="1">
    <citation type="journal article" date="2018" name="New Phytol.">
        <title>Phylogenomics of Endogonaceae and evolution of mycorrhizas within Mucoromycota.</title>
        <authorList>
            <person name="Chang Y."/>
            <person name="Desiro A."/>
            <person name="Na H."/>
            <person name="Sandor L."/>
            <person name="Lipzen A."/>
            <person name="Clum A."/>
            <person name="Barry K."/>
            <person name="Grigoriev I.V."/>
            <person name="Martin F.M."/>
            <person name="Stajich J.E."/>
            <person name="Smith M.E."/>
            <person name="Bonito G."/>
            <person name="Spatafora J.W."/>
        </authorList>
    </citation>
    <scope>NUCLEOTIDE SEQUENCE [LARGE SCALE GENOMIC DNA]</scope>
    <source>
        <strain evidence="6 7">GMNB39</strain>
    </source>
</reference>
<dbReference type="GO" id="GO:0008270">
    <property type="term" value="F:zinc ion binding"/>
    <property type="evidence" value="ECO:0007669"/>
    <property type="project" value="InterPro"/>
</dbReference>
<dbReference type="PANTHER" id="PTHR10127:SF850">
    <property type="entry name" value="METALLOENDOPEPTIDASE"/>
    <property type="match status" value="1"/>
</dbReference>
<evidence type="ECO:0000259" key="5">
    <source>
        <dbReference type="SMART" id="SM00235"/>
    </source>
</evidence>
<dbReference type="SUPFAM" id="SSF55486">
    <property type="entry name" value="Metalloproteases ('zincins'), catalytic domain"/>
    <property type="match status" value="1"/>
</dbReference>
<dbReference type="EMBL" id="RBNI01004994">
    <property type="protein sequence ID" value="RUP47072.1"/>
    <property type="molecule type" value="Genomic_DNA"/>
</dbReference>
<dbReference type="Gene3D" id="3.40.390.10">
    <property type="entry name" value="Collagenase (Catalytic Domain)"/>
    <property type="match status" value="1"/>
</dbReference>
<evidence type="ECO:0000256" key="2">
    <source>
        <dbReference type="ARBA" id="ARBA00022737"/>
    </source>
</evidence>
<gene>
    <name evidence="6" type="ORF">BC936DRAFT_146159</name>
</gene>
<dbReference type="NCBIfam" id="TIGR02232">
    <property type="entry name" value="myxo_disulf_rpt"/>
    <property type="match status" value="1"/>
</dbReference>
<keyword evidence="7" id="KW-1185">Reference proteome</keyword>
<accession>A0A433D898</accession>
<feature type="domain" description="Peptidase metallopeptidase" evidence="5">
    <location>
        <begin position="122"/>
        <end position="274"/>
    </location>
</feature>
<evidence type="ECO:0000256" key="3">
    <source>
        <dbReference type="ARBA" id="ARBA00023157"/>
    </source>
</evidence>
<dbReference type="AlphaFoldDB" id="A0A433D898"/>
<proteinExistence type="predicted"/>
<dbReference type="OrthoDB" id="5951731at2759"/>
<keyword evidence="2" id="KW-0677">Repeat</keyword>
<evidence type="ECO:0000256" key="4">
    <source>
        <dbReference type="SAM" id="SignalP"/>
    </source>
</evidence>
<dbReference type="Pfam" id="PF01400">
    <property type="entry name" value="Astacin"/>
    <property type="match status" value="1"/>
</dbReference>
<dbReference type="InterPro" id="IPR011936">
    <property type="entry name" value="Myxo_disulph_rpt"/>
</dbReference>
<protein>
    <recommendedName>
        <fullName evidence="5">Peptidase metallopeptidase domain-containing protein</fullName>
    </recommendedName>
</protein>
<dbReference type="GO" id="GO:0004222">
    <property type="term" value="F:metalloendopeptidase activity"/>
    <property type="evidence" value="ECO:0007669"/>
    <property type="project" value="InterPro"/>
</dbReference>